<dbReference type="PANTHER" id="PTHR33392">
    <property type="entry name" value="POLYISOPRENYL-TEICHOIC ACID--PEPTIDOGLYCAN TEICHOIC ACID TRANSFERASE TAGU"/>
    <property type="match status" value="1"/>
</dbReference>
<reference evidence="4 5" key="1">
    <citation type="submission" date="2019-10" db="EMBL/GenBank/DDBJ databases">
        <title>Nocardia macrotermitis sp. nov. and Nocardia aurantia sp. nov., isolated from the gut of fungus growing-termite Macrotermes natalensis.</title>
        <authorList>
            <person name="Benndorf R."/>
            <person name="Schwitalla J."/>
            <person name="Martin K."/>
            <person name="De Beer W."/>
            <person name="Kaster A.-K."/>
            <person name="Vollmers J."/>
            <person name="Poulsen M."/>
            <person name="Beemelmanns C."/>
        </authorList>
    </citation>
    <scope>NUCLEOTIDE SEQUENCE [LARGE SCALE GENOMIC DNA]</scope>
    <source>
        <strain evidence="4 5">RB56</strain>
    </source>
</reference>
<organism evidence="4 5">
    <name type="scientific">Nocardia aurantia</name>
    <dbReference type="NCBI Taxonomy" id="2585199"/>
    <lineage>
        <taxon>Bacteria</taxon>
        <taxon>Bacillati</taxon>
        <taxon>Actinomycetota</taxon>
        <taxon>Actinomycetes</taxon>
        <taxon>Mycobacteriales</taxon>
        <taxon>Nocardiaceae</taxon>
        <taxon>Nocardia</taxon>
    </lineage>
</organism>
<evidence type="ECO:0000313" key="5">
    <source>
        <dbReference type="Proteomes" id="UP000431401"/>
    </source>
</evidence>
<name>A0A7K0DLG5_9NOCA</name>
<dbReference type="PANTHER" id="PTHR33392:SF6">
    <property type="entry name" value="POLYISOPRENYL-TEICHOIC ACID--PEPTIDOGLYCAN TEICHOIC ACID TRANSFERASE TAGU"/>
    <property type="match status" value="1"/>
</dbReference>
<gene>
    <name evidence="4" type="primary">lytR_2</name>
    <name evidence="4" type="ORF">NRB56_21710</name>
</gene>
<protein>
    <submittedName>
        <fullName evidence="4">Transcriptional regulator LytR</fullName>
    </submittedName>
</protein>
<evidence type="ECO:0000256" key="1">
    <source>
        <dbReference type="ARBA" id="ARBA00006068"/>
    </source>
</evidence>
<dbReference type="Gene3D" id="3.40.630.190">
    <property type="entry name" value="LCP protein"/>
    <property type="match status" value="1"/>
</dbReference>
<dbReference type="Pfam" id="PF03816">
    <property type="entry name" value="LytR_cpsA_psr"/>
    <property type="match status" value="1"/>
</dbReference>
<sequence>MGVRALAALISLAILAGTGWAWRSYHTALTDVIVSQALQDAPRSPGADRNILVMGLDSRLDEHGKPLPQDMYDALHAGDDSVGGHNANVLILLHIPGDGSRATAISIPRDDYVALDAAACSAITCRGKIKQAYGFAYARAKSALSATVTDQADLEQRSRDAGRKAQIATVRAFLGGVPIDHFVEVTLVAFFQIADAVQPITVCLNENTTDPYYSGADFRRGVQQIDAAQAMAFVRQRRDPHPSLDFTDLDRTRRQQAFIVSVARKLQDAGTLTDLGTVSGLLTIAQRNLAVDAGLDLPQFASQASDLMAGGLSLYTLPIQGFGTTAAGEDVNLVDPAGIRGIVHNLIDPTGPDGSPLSSLAGGAPGGAVPGTTAPTSSGASTAPGGTTASGTAASGGTTTVPGETTTPDGATAPGGSTAPGGTTAPAPPLVSATAPGAAAPAVTDLSSMDANGIPCVK</sequence>
<feature type="region of interest" description="Disordered" evidence="2">
    <location>
        <begin position="350"/>
        <end position="436"/>
    </location>
</feature>
<evidence type="ECO:0000313" key="4">
    <source>
        <dbReference type="EMBL" id="MQY26600.1"/>
    </source>
</evidence>
<feature type="compositionally biased region" description="Low complexity" evidence="2">
    <location>
        <begin position="370"/>
        <end position="425"/>
    </location>
</feature>
<evidence type="ECO:0000259" key="3">
    <source>
        <dbReference type="Pfam" id="PF03816"/>
    </source>
</evidence>
<proteinExistence type="inferred from homology"/>
<dbReference type="EMBL" id="WEGI01000004">
    <property type="protein sequence ID" value="MQY26600.1"/>
    <property type="molecule type" value="Genomic_DNA"/>
</dbReference>
<comment type="similarity">
    <text evidence="1">Belongs to the LytR/CpsA/Psr (LCP) family.</text>
</comment>
<feature type="domain" description="Cell envelope-related transcriptional attenuator" evidence="3">
    <location>
        <begin position="87"/>
        <end position="267"/>
    </location>
</feature>
<dbReference type="NCBIfam" id="TIGR00350">
    <property type="entry name" value="lytR_cpsA_psr"/>
    <property type="match status" value="1"/>
</dbReference>
<dbReference type="AlphaFoldDB" id="A0A7K0DLG5"/>
<dbReference type="Proteomes" id="UP000431401">
    <property type="component" value="Unassembled WGS sequence"/>
</dbReference>
<evidence type="ECO:0000256" key="2">
    <source>
        <dbReference type="SAM" id="MobiDB-lite"/>
    </source>
</evidence>
<comment type="caution">
    <text evidence="4">The sequence shown here is derived from an EMBL/GenBank/DDBJ whole genome shotgun (WGS) entry which is preliminary data.</text>
</comment>
<keyword evidence="5" id="KW-1185">Reference proteome</keyword>
<accession>A0A7K0DLG5</accession>
<dbReference type="InterPro" id="IPR050922">
    <property type="entry name" value="LytR/CpsA/Psr_CW_biosynth"/>
</dbReference>
<dbReference type="InterPro" id="IPR004474">
    <property type="entry name" value="LytR_CpsA_psr"/>
</dbReference>